<evidence type="ECO:0000313" key="2">
    <source>
        <dbReference type="EMBL" id="KAG9457629.1"/>
    </source>
</evidence>
<dbReference type="AlphaFoldDB" id="A0AAV7FAP5"/>
<keyword evidence="3" id="KW-1185">Reference proteome</keyword>
<evidence type="ECO:0000256" key="1">
    <source>
        <dbReference type="SAM" id="MobiDB-lite"/>
    </source>
</evidence>
<feature type="region of interest" description="Disordered" evidence="1">
    <location>
        <begin position="31"/>
        <end position="67"/>
    </location>
</feature>
<organism evidence="2 3">
    <name type="scientific">Aristolochia fimbriata</name>
    <name type="common">White veined hardy Dutchman's pipe vine</name>
    <dbReference type="NCBI Taxonomy" id="158543"/>
    <lineage>
        <taxon>Eukaryota</taxon>
        <taxon>Viridiplantae</taxon>
        <taxon>Streptophyta</taxon>
        <taxon>Embryophyta</taxon>
        <taxon>Tracheophyta</taxon>
        <taxon>Spermatophyta</taxon>
        <taxon>Magnoliopsida</taxon>
        <taxon>Magnoliidae</taxon>
        <taxon>Piperales</taxon>
        <taxon>Aristolochiaceae</taxon>
        <taxon>Aristolochia</taxon>
    </lineage>
</organism>
<gene>
    <name evidence="2" type="ORF">H6P81_002137</name>
</gene>
<reference evidence="2 3" key="1">
    <citation type="submission" date="2021-07" db="EMBL/GenBank/DDBJ databases">
        <title>The Aristolochia fimbriata genome: insights into angiosperm evolution, floral development and chemical biosynthesis.</title>
        <authorList>
            <person name="Jiao Y."/>
        </authorList>
    </citation>
    <scope>NUCLEOTIDE SEQUENCE [LARGE SCALE GENOMIC DNA]</scope>
    <source>
        <strain evidence="2">IBCAS-2021</strain>
        <tissue evidence="2">Leaf</tissue>
    </source>
</reference>
<dbReference type="Proteomes" id="UP000825729">
    <property type="component" value="Unassembled WGS sequence"/>
</dbReference>
<name>A0AAV7FAP5_ARIFI</name>
<accession>A0AAV7FAP5</accession>
<proteinExistence type="predicted"/>
<evidence type="ECO:0000313" key="3">
    <source>
        <dbReference type="Proteomes" id="UP000825729"/>
    </source>
</evidence>
<comment type="caution">
    <text evidence="2">The sequence shown here is derived from an EMBL/GenBank/DDBJ whole genome shotgun (WGS) entry which is preliminary data.</text>
</comment>
<sequence>MAHMIILAVAHKRKRQTPKVARVEGVLPLTRLKGREGASSGQHGQRGQRGQRGRSEVISGASVVVND</sequence>
<protein>
    <submittedName>
        <fullName evidence="2">Uncharacterized protein</fullName>
    </submittedName>
</protein>
<dbReference type="EMBL" id="JAINDJ010000002">
    <property type="protein sequence ID" value="KAG9457629.1"/>
    <property type="molecule type" value="Genomic_DNA"/>
</dbReference>